<sequence>MMSRGDKIQTFDGEGRENLPNVVKNIKNYMRGLISNGIPYPVKVIFFTLQGEGPMLAYNQLSGLDLKIIAVTFPATYTIKLKTGGTYPPDMPEKVRKFFDGVEIPIIRARLPFDDISGAELHNKEMAMLKSALSVFGGSMPLAIQAVLQATDSGHIPSGEEVIVATSDTALLVTASTTKDFLDKTNGLVVNEIICKPRNFNISRPQPKPSPILQMPSPFSEHPTILEGEVSQTGRTHLVDE</sequence>
<dbReference type="PaxDb" id="1198114-AciX9_0090"/>
<dbReference type="InterPro" id="IPR036918">
    <property type="entry name" value="Pyrv_Knase_C_sf"/>
</dbReference>
<proteinExistence type="predicted"/>
<keyword evidence="3" id="KW-1185">Reference proteome</keyword>
<dbReference type="KEGG" id="acm:AciX9_0090"/>
<dbReference type="AlphaFoldDB" id="E8X4Y8"/>
<dbReference type="HOGENOM" id="CLU_1150585_0_0_0"/>
<accession>E8X4Y8</accession>
<gene>
    <name evidence="2" type="ordered locus">AciX9_0090</name>
</gene>
<reference evidence="3" key="1">
    <citation type="submission" date="2011-01" db="EMBL/GenBank/DDBJ databases">
        <title>Complete sequence of chromosome of Acidobacterium sp. MP5ACTX9.</title>
        <authorList>
            <consortium name="US DOE Joint Genome Institute"/>
            <person name="Lucas S."/>
            <person name="Copeland A."/>
            <person name="Lapidus A."/>
            <person name="Cheng J.-F."/>
            <person name="Goodwin L."/>
            <person name="Pitluck S."/>
            <person name="Teshima H."/>
            <person name="Detter J.C."/>
            <person name="Han C."/>
            <person name="Tapia R."/>
            <person name="Land M."/>
            <person name="Hauser L."/>
            <person name="Kyrpides N."/>
            <person name="Ivanova N."/>
            <person name="Ovchinnikova G."/>
            <person name="Pagani I."/>
            <person name="Rawat S.R."/>
            <person name="Mannisto M."/>
            <person name="Haggblom M.M."/>
            <person name="Woyke T."/>
        </authorList>
    </citation>
    <scope>NUCLEOTIDE SEQUENCE [LARGE SCALE GENOMIC DNA]</scope>
    <source>
        <strain evidence="3">MP5ACTX9</strain>
    </source>
</reference>
<evidence type="ECO:0000313" key="2">
    <source>
        <dbReference type="EMBL" id="ADW67180.1"/>
    </source>
</evidence>
<name>E8X4Y8_GRATM</name>
<dbReference type="EMBL" id="CP002480">
    <property type="protein sequence ID" value="ADW67180.1"/>
    <property type="molecule type" value="Genomic_DNA"/>
</dbReference>
<dbReference type="RefSeq" id="WP_013578509.1">
    <property type="nucleotide sequence ID" value="NC_015064.1"/>
</dbReference>
<dbReference type="Proteomes" id="UP000000343">
    <property type="component" value="Chromosome"/>
</dbReference>
<evidence type="ECO:0000256" key="1">
    <source>
        <dbReference type="SAM" id="MobiDB-lite"/>
    </source>
</evidence>
<dbReference type="eggNOG" id="COG1751">
    <property type="taxonomic scope" value="Bacteria"/>
</dbReference>
<organism evidence="3">
    <name type="scientific">Granulicella tundricola (strain ATCC BAA-1859 / DSM 23138 / MP5ACTX9)</name>
    <dbReference type="NCBI Taxonomy" id="1198114"/>
    <lineage>
        <taxon>Bacteria</taxon>
        <taxon>Pseudomonadati</taxon>
        <taxon>Acidobacteriota</taxon>
        <taxon>Terriglobia</taxon>
        <taxon>Terriglobales</taxon>
        <taxon>Acidobacteriaceae</taxon>
        <taxon>Granulicella</taxon>
    </lineage>
</organism>
<evidence type="ECO:0000313" key="3">
    <source>
        <dbReference type="Proteomes" id="UP000000343"/>
    </source>
</evidence>
<feature type="region of interest" description="Disordered" evidence="1">
    <location>
        <begin position="201"/>
        <end position="241"/>
    </location>
</feature>
<dbReference type="Gene3D" id="3.40.1380.20">
    <property type="entry name" value="Pyruvate kinase, C-terminal domain"/>
    <property type="match status" value="1"/>
</dbReference>
<dbReference type="SUPFAM" id="SSF52935">
    <property type="entry name" value="PK C-terminal domain-like"/>
    <property type="match status" value="1"/>
</dbReference>
<protein>
    <submittedName>
        <fullName evidence="2">Uncharacterized protein</fullName>
    </submittedName>
</protein>